<dbReference type="EMBL" id="GG662537">
    <property type="protein sequence ID" value="EAS02408.3"/>
    <property type="molecule type" value="Genomic_DNA"/>
</dbReference>
<dbReference type="AlphaFoldDB" id="I7LWN3"/>
<sequence>MNSSELQLRNSQIYESSLNLSVIHKDEKINLNEEGELMSEEDLTKNKVKKAIIETMLQNSKKLLNTQANDEVKQQMGLIEQRVYWRATQDSNIYFHNLFQQLKQNHPNMPEVQQKINDLNSKIIKKIKEGGIKIQKKNQILNKTELYVLESSFYKRRLSNQKLSLEHKIDNLDNHIDYLKSLRQPNGQLDKSLTTRALYRSVHEFNPEEFALQSEKTQTAKQFLKKIKKEQENAKTQLEEMKKKEEEKKKKQEEKQELEKLNEKKKKHEELINSLQQQKENQKTRQEFITKNQEEFKQFYKNYKTKKPLYEIMEESYKQKAEIEVQQEKLTKLRELYRPHRLEDFEEHYRRYKEFKQSEVDRLSLKKSAYKSTMSLHSNSSMWRGRIHEILEEEMKNQLRQSASEDKKIRMDRQKQYASMVKQNHVPKKDEEKNEEIIKRITNLNQPKNLIQLQIQKQEIQTEPNAYRIGKDYFEFAKKYNRDHKKQEDEKAKEQKLQQQSDDTNVKASQQKAFYKNYMKEERVKQVLKKEDPNKNWDQQVQRLQGTEKVEKVLMAAQMLDVQARRKEQILKYNKTNDSSVAEDLDDCYFSSIKAKIALLKDFHQITK</sequence>
<gene>
    <name evidence="2" type="ORF">TTHERM_00727680</name>
</gene>
<feature type="compositionally biased region" description="Basic and acidic residues" evidence="1">
    <location>
        <begin position="483"/>
        <end position="496"/>
    </location>
</feature>
<feature type="region of interest" description="Disordered" evidence="1">
    <location>
        <begin position="483"/>
        <end position="508"/>
    </location>
</feature>
<feature type="region of interest" description="Disordered" evidence="1">
    <location>
        <begin position="235"/>
        <end position="267"/>
    </location>
</feature>
<organism evidence="2 3">
    <name type="scientific">Tetrahymena thermophila (strain SB210)</name>
    <dbReference type="NCBI Taxonomy" id="312017"/>
    <lineage>
        <taxon>Eukaryota</taxon>
        <taxon>Sar</taxon>
        <taxon>Alveolata</taxon>
        <taxon>Ciliophora</taxon>
        <taxon>Intramacronucleata</taxon>
        <taxon>Oligohymenophorea</taxon>
        <taxon>Hymenostomatida</taxon>
        <taxon>Tetrahymenina</taxon>
        <taxon>Tetrahymenidae</taxon>
        <taxon>Tetrahymena</taxon>
    </lineage>
</organism>
<accession>I7LWN3</accession>
<evidence type="ECO:0000313" key="2">
    <source>
        <dbReference type="EMBL" id="EAS02408.3"/>
    </source>
</evidence>
<dbReference type="RefSeq" id="XP_001022653.3">
    <property type="nucleotide sequence ID" value="XM_001022653.3"/>
</dbReference>
<dbReference type="Proteomes" id="UP000009168">
    <property type="component" value="Unassembled WGS sequence"/>
</dbReference>
<keyword evidence="3" id="KW-1185">Reference proteome</keyword>
<protein>
    <submittedName>
        <fullName evidence="2">Uncharacterized protein</fullName>
    </submittedName>
</protein>
<evidence type="ECO:0000313" key="3">
    <source>
        <dbReference type="Proteomes" id="UP000009168"/>
    </source>
</evidence>
<reference evidence="3" key="1">
    <citation type="journal article" date="2006" name="PLoS Biol.">
        <title>Macronuclear genome sequence of the ciliate Tetrahymena thermophila, a model eukaryote.</title>
        <authorList>
            <person name="Eisen J.A."/>
            <person name="Coyne R.S."/>
            <person name="Wu M."/>
            <person name="Wu D."/>
            <person name="Thiagarajan M."/>
            <person name="Wortman J.R."/>
            <person name="Badger J.H."/>
            <person name="Ren Q."/>
            <person name="Amedeo P."/>
            <person name="Jones K.M."/>
            <person name="Tallon L.J."/>
            <person name="Delcher A.L."/>
            <person name="Salzberg S.L."/>
            <person name="Silva J.C."/>
            <person name="Haas B.J."/>
            <person name="Majoros W.H."/>
            <person name="Farzad M."/>
            <person name="Carlton J.M."/>
            <person name="Smith R.K. Jr."/>
            <person name="Garg J."/>
            <person name="Pearlman R.E."/>
            <person name="Karrer K.M."/>
            <person name="Sun L."/>
            <person name="Manning G."/>
            <person name="Elde N.C."/>
            <person name="Turkewitz A.P."/>
            <person name="Asai D.J."/>
            <person name="Wilkes D.E."/>
            <person name="Wang Y."/>
            <person name="Cai H."/>
            <person name="Collins K."/>
            <person name="Stewart B.A."/>
            <person name="Lee S.R."/>
            <person name="Wilamowska K."/>
            <person name="Weinberg Z."/>
            <person name="Ruzzo W.L."/>
            <person name="Wloga D."/>
            <person name="Gaertig J."/>
            <person name="Frankel J."/>
            <person name="Tsao C.-C."/>
            <person name="Gorovsky M.A."/>
            <person name="Keeling P.J."/>
            <person name="Waller R.F."/>
            <person name="Patron N.J."/>
            <person name="Cherry J.M."/>
            <person name="Stover N.A."/>
            <person name="Krieger C.J."/>
            <person name="del Toro C."/>
            <person name="Ryder H.F."/>
            <person name="Williamson S.C."/>
            <person name="Barbeau R.A."/>
            <person name="Hamilton E.P."/>
            <person name="Orias E."/>
        </authorList>
    </citation>
    <scope>NUCLEOTIDE SEQUENCE [LARGE SCALE GENOMIC DNA]</scope>
    <source>
        <strain evidence="3">SB210</strain>
    </source>
</reference>
<dbReference type="InParanoid" id="I7LWN3"/>
<dbReference type="KEGG" id="tet:TTHERM_00727680"/>
<feature type="compositionally biased region" description="Basic and acidic residues" evidence="1">
    <location>
        <begin position="235"/>
        <end position="262"/>
    </location>
</feature>
<dbReference type="GeneID" id="7846294"/>
<evidence type="ECO:0000256" key="1">
    <source>
        <dbReference type="SAM" id="MobiDB-lite"/>
    </source>
</evidence>
<name>I7LWN3_TETTS</name>
<proteinExistence type="predicted"/>